<protein>
    <submittedName>
        <fullName evidence="3">Uncharacterized protein LOC103518635</fullName>
    </submittedName>
</protein>
<dbReference type="GeneID" id="103518635"/>
<organism evidence="2 3">
    <name type="scientific">Diaphorina citri</name>
    <name type="common">Asian citrus psyllid</name>
    <dbReference type="NCBI Taxonomy" id="121845"/>
    <lineage>
        <taxon>Eukaryota</taxon>
        <taxon>Metazoa</taxon>
        <taxon>Ecdysozoa</taxon>
        <taxon>Arthropoda</taxon>
        <taxon>Hexapoda</taxon>
        <taxon>Insecta</taxon>
        <taxon>Pterygota</taxon>
        <taxon>Neoptera</taxon>
        <taxon>Paraneoptera</taxon>
        <taxon>Hemiptera</taxon>
        <taxon>Sternorrhyncha</taxon>
        <taxon>Psylloidea</taxon>
        <taxon>Psyllidae</taxon>
        <taxon>Diaphorininae</taxon>
        <taxon>Diaphorina</taxon>
    </lineage>
</organism>
<accession>A0A1S3DHS7</accession>
<dbReference type="RefSeq" id="XP_008481937.1">
    <property type="nucleotide sequence ID" value="XM_008483715.3"/>
</dbReference>
<name>A0A1S3DHS7_DIACI</name>
<gene>
    <name evidence="3" type="primary">LOC103518635</name>
</gene>
<feature type="signal peptide" evidence="1">
    <location>
        <begin position="1"/>
        <end position="19"/>
    </location>
</feature>
<dbReference type="Proteomes" id="UP000079169">
    <property type="component" value="Unplaced"/>
</dbReference>
<dbReference type="InterPro" id="IPR009003">
    <property type="entry name" value="Peptidase_S1_PA"/>
</dbReference>
<evidence type="ECO:0000313" key="3">
    <source>
        <dbReference type="RefSeq" id="XP_008481937.1"/>
    </source>
</evidence>
<dbReference type="SUPFAM" id="SSF50494">
    <property type="entry name" value="Trypsin-like serine proteases"/>
    <property type="match status" value="1"/>
</dbReference>
<sequence length="557" mass="62841">MGLVTLVVCLVIQGVDVWSYTVHNITLDGPNTPLVFSSLPFFIQAPSTSHVNKVKDYPGSTMPNTRKINVTSLPIPTRVKASQAMSTSSGITQGTNISDHFKTDIEISDHFTNFSDVQRQSMEVEDFTSANNSQHIENTTISERIISSGNLSLLTPDNATGIRNKTFNSTTSVIPESMLITLGTVEYKQSNKTNRQSMQGAESDKQSVDLNDLTQLVRSKSDITKPFIYYRQTNKDNNNTSAGTVLNNETVHHIINHKNIEESHVCITKCPGSVVSIEMNIENTTQLCTGVLLVDNYVMTGGSCIPPDWRPWFASHPGKIRVRPLKDAFSIWPVKVRYYNAQGRPWPEQTDIIVLKVQTSGEDVTRSTFDPSRIYVEDSECYLYVYKDKNDTSVPSVRKLSPQDDYTYYYEEDYDQAMNRTYDLVKIRLHNLLQKHNRTVLGMNSSQLLFSVHNQPGFHYTSGVVFCDDSFDSLLYTSLKPRPSQPISVLVFLNLDTMFYHVNRFIFDFRSAMMELSTSGDYFNVEQTPGGAPSPFLMRKCGNMGILLATSCVFYFK</sequence>
<dbReference type="PaxDb" id="121845-A0A1S3DHS7"/>
<keyword evidence="1" id="KW-0732">Signal</keyword>
<evidence type="ECO:0000256" key="1">
    <source>
        <dbReference type="SAM" id="SignalP"/>
    </source>
</evidence>
<feature type="chain" id="PRO_5010284384" evidence="1">
    <location>
        <begin position="20"/>
        <end position="557"/>
    </location>
</feature>
<proteinExistence type="predicted"/>
<dbReference type="AlphaFoldDB" id="A0A1S3DHS7"/>
<reference evidence="3" key="1">
    <citation type="submission" date="2025-08" db="UniProtKB">
        <authorList>
            <consortium name="RefSeq"/>
        </authorList>
    </citation>
    <scope>IDENTIFICATION</scope>
</reference>
<evidence type="ECO:0000313" key="2">
    <source>
        <dbReference type="Proteomes" id="UP000079169"/>
    </source>
</evidence>
<keyword evidence="2" id="KW-1185">Reference proteome</keyword>
<dbReference type="KEGG" id="dci:103518635"/>